<comment type="caution">
    <text evidence="3">The sequence shown here is derived from an EMBL/GenBank/DDBJ whole genome shotgun (WGS) entry which is preliminary data.</text>
</comment>
<proteinExistence type="predicted"/>
<sequence>MPRPPSQSTTNRHDRNPVSKDAFDKTSRSMPRANNSTDGRKRAAQVLTIVNKQQMSDISVDEADEPQLAKRQRVSSVHIHAEKLSVNEYRCQLCSKIALPGAWIELDDSKWSRTLGEIERGK</sequence>
<organism evidence="3 6">
    <name type="scientific">Didymodactylos carnosus</name>
    <dbReference type="NCBI Taxonomy" id="1234261"/>
    <lineage>
        <taxon>Eukaryota</taxon>
        <taxon>Metazoa</taxon>
        <taxon>Spiralia</taxon>
        <taxon>Gnathifera</taxon>
        <taxon>Rotifera</taxon>
        <taxon>Eurotatoria</taxon>
        <taxon>Bdelloidea</taxon>
        <taxon>Philodinida</taxon>
        <taxon>Philodinidae</taxon>
        <taxon>Didymodactylos</taxon>
    </lineage>
</organism>
<feature type="compositionally biased region" description="Polar residues" evidence="1">
    <location>
        <begin position="28"/>
        <end position="37"/>
    </location>
</feature>
<evidence type="ECO:0000256" key="1">
    <source>
        <dbReference type="SAM" id="MobiDB-lite"/>
    </source>
</evidence>
<dbReference type="AlphaFoldDB" id="A0A815JD38"/>
<accession>A0A815JD38</accession>
<evidence type="ECO:0000313" key="5">
    <source>
        <dbReference type="EMBL" id="CAF4270094.1"/>
    </source>
</evidence>
<protein>
    <submittedName>
        <fullName evidence="3">Uncharacterized protein</fullName>
    </submittedName>
</protein>
<dbReference type="Proteomes" id="UP000677228">
    <property type="component" value="Unassembled WGS sequence"/>
</dbReference>
<name>A0A815JD38_9BILA</name>
<dbReference type="EMBL" id="CAJOBC010079564">
    <property type="protein sequence ID" value="CAF4270094.1"/>
    <property type="molecule type" value="Genomic_DNA"/>
</dbReference>
<feature type="region of interest" description="Disordered" evidence="1">
    <location>
        <begin position="1"/>
        <end position="41"/>
    </location>
</feature>
<feature type="compositionally biased region" description="Basic and acidic residues" evidence="1">
    <location>
        <begin position="11"/>
        <end position="27"/>
    </location>
</feature>
<dbReference type="Proteomes" id="UP000682733">
    <property type="component" value="Unassembled WGS sequence"/>
</dbReference>
<feature type="compositionally biased region" description="Polar residues" evidence="1">
    <location>
        <begin position="1"/>
        <end position="10"/>
    </location>
</feature>
<dbReference type="Proteomes" id="UP000663829">
    <property type="component" value="Unassembled WGS sequence"/>
</dbReference>
<dbReference type="EMBL" id="CAJOBA010001384">
    <property type="protein sequence ID" value="CAF3592871.1"/>
    <property type="molecule type" value="Genomic_DNA"/>
</dbReference>
<reference evidence="3" key="1">
    <citation type="submission" date="2021-02" db="EMBL/GenBank/DDBJ databases">
        <authorList>
            <person name="Nowell W R."/>
        </authorList>
    </citation>
    <scope>NUCLEOTIDE SEQUENCE</scope>
</reference>
<dbReference type="EMBL" id="CAJNOQ010016270">
    <property type="protein sequence ID" value="CAF1377865.1"/>
    <property type="molecule type" value="Genomic_DNA"/>
</dbReference>
<evidence type="ECO:0000313" key="3">
    <source>
        <dbReference type="EMBL" id="CAF1377865.1"/>
    </source>
</evidence>
<keyword evidence="6" id="KW-1185">Reference proteome</keyword>
<dbReference type="EMBL" id="CAJNOK010001384">
    <property type="protein sequence ID" value="CAF0809074.1"/>
    <property type="molecule type" value="Genomic_DNA"/>
</dbReference>
<evidence type="ECO:0000313" key="2">
    <source>
        <dbReference type="EMBL" id="CAF0809074.1"/>
    </source>
</evidence>
<evidence type="ECO:0000313" key="4">
    <source>
        <dbReference type="EMBL" id="CAF3592871.1"/>
    </source>
</evidence>
<gene>
    <name evidence="3" type="ORF">GPM918_LOCUS32183</name>
    <name evidence="2" type="ORF">OVA965_LOCUS5052</name>
    <name evidence="5" type="ORF">SRO942_LOCUS32848</name>
    <name evidence="4" type="ORF">TMI583_LOCUS5050</name>
</gene>
<dbReference type="Proteomes" id="UP000681722">
    <property type="component" value="Unassembled WGS sequence"/>
</dbReference>
<evidence type="ECO:0000313" key="6">
    <source>
        <dbReference type="Proteomes" id="UP000663829"/>
    </source>
</evidence>